<dbReference type="OrthoDB" id="2540446at2759"/>
<reference evidence="2" key="1">
    <citation type="submission" date="2016-10" db="EMBL/GenBank/DDBJ databases">
        <authorList>
            <person name="Jeantristanb JTB J.-T."/>
            <person name="Ricardo R."/>
        </authorList>
    </citation>
    <scope>NUCLEOTIDE SEQUENCE [LARGE SCALE GENOMIC DNA]</scope>
</reference>
<gene>
    <name evidence="1" type="ORF">BZ3500_MVSOF-1268-A1-R1_CHR8-1G10018</name>
</gene>
<dbReference type="Proteomes" id="UP000249723">
    <property type="component" value="Unassembled WGS sequence"/>
</dbReference>
<proteinExistence type="predicted"/>
<accession>A0A2X0LMB9</accession>
<dbReference type="AlphaFoldDB" id="A0A2X0LMB9"/>
<evidence type="ECO:0000313" key="2">
    <source>
        <dbReference type="Proteomes" id="UP000249723"/>
    </source>
</evidence>
<keyword evidence="2" id="KW-1185">Reference proteome</keyword>
<dbReference type="EMBL" id="FMWP01000087">
    <property type="protein sequence ID" value="SCZ96120.1"/>
    <property type="molecule type" value="Genomic_DNA"/>
</dbReference>
<protein>
    <submittedName>
        <fullName evidence="1">BZ3500_MvSof-1268-A1-R1_Chr8-1g10018 protein</fullName>
    </submittedName>
</protein>
<organism evidence="1 2">
    <name type="scientific">Microbotryum saponariae</name>
    <dbReference type="NCBI Taxonomy" id="289078"/>
    <lineage>
        <taxon>Eukaryota</taxon>
        <taxon>Fungi</taxon>
        <taxon>Dikarya</taxon>
        <taxon>Basidiomycota</taxon>
        <taxon>Pucciniomycotina</taxon>
        <taxon>Microbotryomycetes</taxon>
        <taxon>Microbotryales</taxon>
        <taxon>Microbotryaceae</taxon>
        <taxon>Microbotryum</taxon>
    </lineage>
</organism>
<name>A0A2X0LMB9_9BASI</name>
<evidence type="ECO:0000313" key="1">
    <source>
        <dbReference type="EMBL" id="SCZ96120.1"/>
    </source>
</evidence>
<sequence>MSISPSSRVLVVPPDAESLDSISRAGLEKKAVARANMANEYSALIMDRTDLLVLTNVKLRLEQLQILCQTHNLQGYSRRRSRARELFLRIRLSLCTESCPACESGYIFNRSTANDILVPRGIAYPATRSTGTKQWSRVKQN</sequence>